<evidence type="ECO:0000256" key="6">
    <source>
        <dbReference type="PIRSR" id="PIRSR001365-2"/>
    </source>
</evidence>
<proteinExistence type="inferred from homology"/>
<dbReference type="AlphaFoldDB" id="A0A9D1TD14"/>
<accession>A0A9D1TD14</accession>
<dbReference type="GO" id="GO:0008840">
    <property type="term" value="F:4-hydroxy-tetrahydrodipicolinate synthase activity"/>
    <property type="evidence" value="ECO:0007669"/>
    <property type="project" value="TreeGrafter"/>
</dbReference>
<feature type="active site" description="Proton donor/acceptor" evidence="5">
    <location>
        <position position="138"/>
    </location>
</feature>
<dbReference type="SUPFAM" id="SSF51569">
    <property type="entry name" value="Aldolase"/>
    <property type="match status" value="1"/>
</dbReference>
<dbReference type="PRINTS" id="PR00146">
    <property type="entry name" value="DHPICSNTHASE"/>
</dbReference>
<organism evidence="7 8">
    <name type="scientific">Candidatus Ornithocaccomicrobium faecavium</name>
    <dbReference type="NCBI Taxonomy" id="2840890"/>
    <lineage>
        <taxon>Bacteria</taxon>
        <taxon>Bacillati</taxon>
        <taxon>Bacillota</taxon>
        <taxon>Clostridia</taxon>
        <taxon>Candidatus Ornithocaccomicrobium</taxon>
    </lineage>
</organism>
<dbReference type="Pfam" id="PF00701">
    <property type="entry name" value="DHDPS"/>
    <property type="match status" value="1"/>
</dbReference>
<dbReference type="Gene3D" id="3.20.20.70">
    <property type="entry name" value="Aldolase class I"/>
    <property type="match status" value="1"/>
</dbReference>
<dbReference type="SMART" id="SM01130">
    <property type="entry name" value="DHDPS"/>
    <property type="match status" value="1"/>
</dbReference>
<dbReference type="PIRSF" id="PIRSF001365">
    <property type="entry name" value="DHDPS"/>
    <property type="match status" value="1"/>
</dbReference>
<evidence type="ECO:0000313" key="8">
    <source>
        <dbReference type="Proteomes" id="UP000886884"/>
    </source>
</evidence>
<feature type="active site" description="Schiff-base intermediate with substrate" evidence="5">
    <location>
        <position position="167"/>
    </location>
</feature>
<comment type="caution">
    <text evidence="7">The sequence shown here is derived from an EMBL/GenBank/DDBJ whole genome shotgun (WGS) entry which is preliminary data.</text>
</comment>
<dbReference type="PANTHER" id="PTHR12128">
    <property type="entry name" value="DIHYDRODIPICOLINATE SYNTHASE"/>
    <property type="match status" value="1"/>
</dbReference>
<evidence type="ECO:0000256" key="2">
    <source>
        <dbReference type="ARBA" id="ARBA00023239"/>
    </source>
</evidence>
<dbReference type="PROSITE" id="PS00666">
    <property type="entry name" value="DHDPS_2"/>
    <property type="match status" value="1"/>
</dbReference>
<dbReference type="CDD" id="cd00408">
    <property type="entry name" value="DHDPS-like"/>
    <property type="match status" value="1"/>
</dbReference>
<gene>
    <name evidence="7" type="ORF">IAA64_06935</name>
</gene>
<dbReference type="GO" id="GO:0044281">
    <property type="term" value="P:small molecule metabolic process"/>
    <property type="evidence" value="ECO:0007669"/>
    <property type="project" value="UniProtKB-ARBA"/>
</dbReference>
<evidence type="ECO:0000256" key="5">
    <source>
        <dbReference type="PIRSR" id="PIRSR001365-1"/>
    </source>
</evidence>
<dbReference type="InterPro" id="IPR002220">
    <property type="entry name" value="DapA-like"/>
</dbReference>
<dbReference type="PANTHER" id="PTHR12128:SF66">
    <property type="entry name" value="4-HYDROXY-2-OXOGLUTARATE ALDOLASE, MITOCHONDRIAL"/>
    <property type="match status" value="1"/>
</dbReference>
<comment type="similarity">
    <text evidence="1 4">Belongs to the DapA family.</text>
</comment>
<keyword evidence="3" id="KW-0704">Schiff base</keyword>
<sequence length="298" mass="31660">MSMKLLQGAVCAQITPLCEDGSIDLAGVRALTRRLVDGGIPCLYPNGTNGESLSLSQAEREAVAQAVIDEAGGRATVYIQCGAATVRETEALVCHAISAGADGAGVMTPVFFALDDEAIYRYYASILDGVGDFPIYAYNIPPRAGNDLSPSVLGALMGRYDALKGVKYSYPTTAKVLDYLSCALPRRASVLVGSDAMALPCILYGGDGWVSGPSAAFTGLHARLWREICAQSFAEAAKMQTAIIECANQMRDIPEIPAIKYLLMRLGVIRSCACRPPLRPLRQAEKETLDALLSACQA</sequence>
<keyword evidence="2 4" id="KW-0456">Lyase</keyword>
<dbReference type="EMBL" id="DVOT01000127">
    <property type="protein sequence ID" value="HIV27688.1"/>
    <property type="molecule type" value="Genomic_DNA"/>
</dbReference>
<evidence type="ECO:0000256" key="4">
    <source>
        <dbReference type="PIRNR" id="PIRNR001365"/>
    </source>
</evidence>
<dbReference type="Proteomes" id="UP000886884">
    <property type="component" value="Unassembled WGS sequence"/>
</dbReference>
<evidence type="ECO:0000256" key="3">
    <source>
        <dbReference type="ARBA" id="ARBA00023270"/>
    </source>
</evidence>
<evidence type="ECO:0000313" key="7">
    <source>
        <dbReference type="EMBL" id="HIV27688.1"/>
    </source>
</evidence>
<feature type="binding site" evidence="6">
    <location>
        <position position="210"/>
    </location>
    <ligand>
        <name>pyruvate</name>
        <dbReference type="ChEBI" id="CHEBI:15361"/>
    </ligand>
</feature>
<dbReference type="InterPro" id="IPR013785">
    <property type="entry name" value="Aldolase_TIM"/>
</dbReference>
<protein>
    <submittedName>
        <fullName evidence="7">Dihydrodipicolinate synthase family protein</fullName>
    </submittedName>
</protein>
<dbReference type="InterPro" id="IPR020625">
    <property type="entry name" value="Schiff_base-form_aldolases_AS"/>
</dbReference>
<reference evidence="7" key="2">
    <citation type="journal article" date="2021" name="PeerJ">
        <title>Extensive microbial diversity within the chicken gut microbiome revealed by metagenomics and culture.</title>
        <authorList>
            <person name="Gilroy R."/>
            <person name="Ravi A."/>
            <person name="Getino M."/>
            <person name="Pursley I."/>
            <person name="Horton D.L."/>
            <person name="Alikhan N.F."/>
            <person name="Baker D."/>
            <person name="Gharbi K."/>
            <person name="Hall N."/>
            <person name="Watson M."/>
            <person name="Adriaenssens E.M."/>
            <person name="Foster-Nyarko E."/>
            <person name="Jarju S."/>
            <person name="Secka A."/>
            <person name="Antonio M."/>
            <person name="Oren A."/>
            <person name="Chaudhuri R.R."/>
            <person name="La Ragione R."/>
            <person name="Hildebrand F."/>
            <person name="Pallen M.J."/>
        </authorList>
    </citation>
    <scope>NUCLEOTIDE SEQUENCE</scope>
    <source>
        <strain evidence="7">CHK183-6373</strain>
    </source>
</reference>
<evidence type="ECO:0000256" key="1">
    <source>
        <dbReference type="ARBA" id="ARBA00007592"/>
    </source>
</evidence>
<reference evidence="7" key="1">
    <citation type="submission" date="2020-10" db="EMBL/GenBank/DDBJ databases">
        <authorList>
            <person name="Gilroy R."/>
        </authorList>
    </citation>
    <scope>NUCLEOTIDE SEQUENCE</scope>
    <source>
        <strain evidence="7">CHK183-6373</strain>
    </source>
</reference>
<name>A0A9D1TD14_9FIRM</name>